<organism evidence="1 2">
    <name type="scientific">Cyberlindnera fabianii</name>
    <name type="common">Yeast</name>
    <name type="synonym">Hansenula fabianii</name>
    <dbReference type="NCBI Taxonomy" id="36022"/>
    <lineage>
        <taxon>Eukaryota</taxon>
        <taxon>Fungi</taxon>
        <taxon>Dikarya</taxon>
        <taxon>Ascomycota</taxon>
        <taxon>Saccharomycotina</taxon>
        <taxon>Saccharomycetes</taxon>
        <taxon>Phaffomycetales</taxon>
        <taxon>Phaffomycetaceae</taxon>
        <taxon>Cyberlindnera</taxon>
    </lineage>
</organism>
<keyword evidence="2" id="KW-1185">Reference proteome</keyword>
<name>A0A1V2L3K6_CYBFA</name>
<proteinExistence type="predicted"/>
<gene>
    <name evidence="1" type="ORF">BON22_4311</name>
</gene>
<comment type="caution">
    <text evidence="1">The sequence shown here is derived from an EMBL/GenBank/DDBJ whole genome shotgun (WGS) entry which is preliminary data.</text>
</comment>
<accession>A0A1V2L3K6</accession>
<dbReference type="Proteomes" id="UP000189513">
    <property type="component" value="Unassembled WGS sequence"/>
</dbReference>
<sequence length="75" mass="8783">MKPLFETMVNYLLTHYNKFDFNLAAQYCDEFHPGEEFKFVANADALDKREKMLQKINDKTEPLWSILPGLMPDAV</sequence>
<evidence type="ECO:0000313" key="1">
    <source>
        <dbReference type="EMBL" id="ONH65836.1"/>
    </source>
</evidence>
<reference evidence="2" key="1">
    <citation type="journal article" date="2017" name="Genome Announc.">
        <title>Genome sequences of Cyberlindnera fabianii 65, Pichia kudriavzevii 129, and Saccharomyces cerevisiae 131 isolated from fermented masau fruits in Zimbabwe.</title>
        <authorList>
            <person name="van Rijswijck I.M.H."/>
            <person name="Derks M.F.L."/>
            <person name="Abee T."/>
            <person name="de Ridder D."/>
            <person name="Smid E.J."/>
        </authorList>
    </citation>
    <scope>NUCLEOTIDE SEQUENCE [LARGE SCALE GENOMIC DNA]</scope>
    <source>
        <strain evidence="2">65</strain>
    </source>
</reference>
<protein>
    <submittedName>
        <fullName evidence="1">Uncharacterized protein</fullName>
    </submittedName>
</protein>
<evidence type="ECO:0000313" key="2">
    <source>
        <dbReference type="Proteomes" id="UP000189513"/>
    </source>
</evidence>
<dbReference type="VEuPathDB" id="FungiDB:BON22_4311"/>
<dbReference type="EMBL" id="MPUK01000009">
    <property type="protein sequence ID" value="ONH65836.1"/>
    <property type="molecule type" value="Genomic_DNA"/>
</dbReference>
<dbReference type="AlphaFoldDB" id="A0A1V2L3K6"/>